<name>C3MDW1_SINFN</name>
<organism evidence="1 2">
    <name type="scientific">Sinorhizobium fredii (strain NBRC 101917 / NGR234)</name>
    <dbReference type="NCBI Taxonomy" id="394"/>
    <lineage>
        <taxon>Bacteria</taxon>
        <taxon>Pseudomonadati</taxon>
        <taxon>Pseudomonadota</taxon>
        <taxon>Alphaproteobacteria</taxon>
        <taxon>Hyphomicrobiales</taxon>
        <taxon>Rhizobiaceae</taxon>
        <taxon>Sinorhizobium/Ensifer group</taxon>
        <taxon>Sinorhizobium</taxon>
    </lineage>
</organism>
<keyword evidence="2" id="KW-1185">Reference proteome</keyword>
<dbReference type="HOGENOM" id="CLU_138537_0_0_5"/>
<dbReference type="EMBL" id="CP001389">
    <property type="protein sequence ID" value="ACP25630.1"/>
    <property type="molecule type" value="Genomic_DNA"/>
</dbReference>
<evidence type="ECO:0000313" key="2">
    <source>
        <dbReference type="Proteomes" id="UP000001054"/>
    </source>
</evidence>
<dbReference type="KEGG" id="rhi:NGR_c18660"/>
<evidence type="ECO:0000313" key="1">
    <source>
        <dbReference type="EMBL" id="ACP25630.1"/>
    </source>
</evidence>
<dbReference type="Proteomes" id="UP000001054">
    <property type="component" value="Chromosome"/>
</dbReference>
<dbReference type="OrthoDB" id="8279992at2"/>
<proteinExistence type="predicted"/>
<dbReference type="PATRIC" id="fig|394.7.peg.4694"/>
<accession>C3MDW1</accession>
<dbReference type="eggNOG" id="ENOG5033D6K">
    <property type="taxonomic scope" value="Bacteria"/>
</dbReference>
<sequence>MSPYRTPVRCVERVLLNTSATRHSALIQHFCHKKEAIHSATVQSGVGLKGVAGSFATGERVTGRRGRRAGSALEAMKTVVAALLCGVLVAGSANAAMVTNKDGESAILVIVEGESRMEVVVNSGATEMICPSGCFVTAPSGDHIGLQGDETIEIVNGSVVVK</sequence>
<dbReference type="AlphaFoldDB" id="C3MDW1"/>
<protein>
    <submittedName>
        <fullName evidence="1">Uncharacterized protein</fullName>
    </submittedName>
</protein>
<reference evidence="1 2" key="1">
    <citation type="journal article" date="2009" name="Appl. Environ. Microbiol.">
        <title>Rhizobium sp. strain NGR234 possesses a remarkable number of secretion systems.</title>
        <authorList>
            <person name="Schmeisser C."/>
            <person name="Liesegang H."/>
            <person name="Krysciak D."/>
            <person name="Bakkou N."/>
            <person name="Le Quere A."/>
            <person name="Wollherr A."/>
            <person name="Heinemeyer I."/>
            <person name="Morgenstern B."/>
            <person name="Pommerening-Roeser A."/>
            <person name="Flores M."/>
            <person name="Palacios R."/>
            <person name="Brenner S."/>
            <person name="Gottschalk G."/>
            <person name="Schmitz R.A."/>
            <person name="Broughton W.J."/>
            <person name="Perret X."/>
            <person name="Strittmatter A.W."/>
            <person name="Streit W.R."/>
        </authorList>
    </citation>
    <scope>NUCLEOTIDE SEQUENCE [LARGE SCALE GENOMIC DNA]</scope>
    <source>
        <strain evidence="2">NBRC 101917 / NGR234</strain>
    </source>
</reference>
<gene>
    <name evidence="1" type="ordered locus">NGR_c18660</name>
</gene>